<keyword evidence="1" id="KW-0472">Membrane</keyword>
<proteinExistence type="predicted"/>
<keyword evidence="1" id="KW-0812">Transmembrane</keyword>
<reference evidence="2" key="1">
    <citation type="journal article" date="2011" name="PLoS Genet.">
        <title>Parallel evolution of a type IV secretion system in radiating lineages of the host-restricted bacterial pathogen Bartonella.</title>
        <authorList>
            <person name="Engel P."/>
            <person name="Salzburger W."/>
            <person name="Liesch M."/>
            <person name="Chang C.C."/>
            <person name="Maruyama S."/>
            <person name="Lanz C."/>
            <person name="Calteau A."/>
            <person name="Lajus A."/>
            <person name="Medigue C."/>
            <person name="Schuster S.C."/>
            <person name="Dehio C."/>
        </authorList>
    </citation>
    <scope>NUCLEOTIDE SEQUENCE</scope>
    <source>
        <strain evidence="2">R1</strain>
    </source>
</reference>
<keyword evidence="1" id="KW-1133">Transmembrane helix</keyword>
<sequence>MCVHERCEWGMLRRERVSEVVNEGYVSKSDGTFYYKLDLICLLLFFITVLKRRGGVILEICEKQWNLKQGL</sequence>
<accession>E6Z1G0</accession>
<organism evidence="2">
    <name type="scientific">Bartonella schoenbuchensis (strain DSM 13525 / NCTC 13165 / R1)</name>
    <dbReference type="NCBI Taxonomy" id="687861"/>
    <lineage>
        <taxon>Bacteria</taxon>
        <taxon>Pseudomonadati</taxon>
        <taxon>Pseudomonadota</taxon>
        <taxon>Alphaproteobacteria</taxon>
        <taxon>Hyphomicrobiales</taxon>
        <taxon>Bartonellaceae</taxon>
        <taxon>Bartonella</taxon>
    </lineage>
</organism>
<dbReference type="EMBL" id="FN645524">
    <property type="protein sequence ID" value="CBI82948.1"/>
    <property type="molecule type" value="Genomic_DNA"/>
</dbReference>
<evidence type="ECO:0000256" key="1">
    <source>
        <dbReference type="SAM" id="Phobius"/>
    </source>
</evidence>
<gene>
    <name evidence="2" type="ORF">BARSC_190221</name>
</gene>
<dbReference type="AlphaFoldDB" id="E6Z1G0"/>
<evidence type="ECO:0000313" key="2">
    <source>
        <dbReference type="EMBL" id="CBI82948.1"/>
    </source>
</evidence>
<feature type="transmembrane region" description="Helical" evidence="1">
    <location>
        <begin position="33"/>
        <end position="50"/>
    </location>
</feature>
<name>E6Z1G0_BARSR</name>
<protein>
    <submittedName>
        <fullName evidence="2">Uncharacterized protein</fullName>
    </submittedName>
</protein>